<feature type="domain" description="Acyl-CoA dehydrogenase/oxidase N-terminal" evidence="7">
    <location>
        <begin position="7"/>
        <end position="116"/>
    </location>
</feature>
<dbReference type="Gene3D" id="1.20.140.10">
    <property type="entry name" value="Butyryl-CoA Dehydrogenase, subunit A, domain 3"/>
    <property type="match status" value="2"/>
</dbReference>
<evidence type="ECO:0000259" key="6">
    <source>
        <dbReference type="Pfam" id="PF02770"/>
    </source>
</evidence>
<dbReference type="InterPro" id="IPR013786">
    <property type="entry name" value="AcylCoA_DH/ox_N"/>
</dbReference>
<gene>
    <name evidence="8" type="ORF">SAMN06295970_12481</name>
</gene>
<dbReference type="Pfam" id="PF02771">
    <property type="entry name" value="Acyl-CoA_dh_N"/>
    <property type="match status" value="2"/>
</dbReference>
<reference evidence="8 9" key="1">
    <citation type="submission" date="2017-05" db="EMBL/GenBank/DDBJ databases">
        <authorList>
            <person name="Varghese N."/>
            <person name="Submissions S."/>
        </authorList>
    </citation>
    <scope>NUCLEOTIDE SEQUENCE [LARGE SCALE GENOMIC DNA]</scope>
    <source>
        <strain evidence="8 9">DSM 26001</strain>
    </source>
</reference>
<dbReference type="SUPFAM" id="SSF56645">
    <property type="entry name" value="Acyl-CoA dehydrogenase NM domain-like"/>
    <property type="match status" value="2"/>
</dbReference>
<dbReference type="Pfam" id="PF02770">
    <property type="entry name" value="Acyl-CoA_dh_M"/>
    <property type="match status" value="1"/>
</dbReference>
<name>A0ABY1QSN1_9BURK</name>
<dbReference type="Gene3D" id="1.10.540.10">
    <property type="entry name" value="Acyl-CoA dehydrogenase/oxidase, N-terminal domain"/>
    <property type="match status" value="2"/>
</dbReference>
<evidence type="ECO:0000256" key="3">
    <source>
        <dbReference type="ARBA" id="ARBA00022630"/>
    </source>
</evidence>
<dbReference type="InterPro" id="IPR036250">
    <property type="entry name" value="AcylCo_DH-like_C"/>
</dbReference>
<comment type="caution">
    <text evidence="8">The sequence shown here is derived from an EMBL/GenBank/DDBJ whole genome shotgun (WGS) entry which is preliminary data.</text>
</comment>
<sequence length="798" mass="87562">MDFTPNPEHESIREAIGKICARFDDGYWLERDKVGGFPHELHRVLADGSWLGICLPQEYDGGGLGISEATVMMQAISQSGAGLSGASAVHMNIFGLQLVAVFDNEEQKHRMLPPLFQDREKACFAITEPNTGRNTTRLKTRAEQVGDHYVLSGQKVWISTGQVAEKMLILARTTPPENCKKPTFGLSLFYTALDRRFVEVREIEKMGRKAVDSNELFIDSLRVPVEDRIGEEGRGFEYILHGMNPERVLIAGEAVGLGRAALQVAVKYAGERMIFDRPFVRKQSIQHPLMQSWMGLEAAEMMAVRAAWKYDNGLPCGAEAGFNACQRAIATPGGYSYAKEYHVERYLREMMIPRIAPISPQLILCFIAEKVLGLPKSYRHLRAHDRFSFRQGQQFLVNTFFLTHDSTHPIMTTTHDSERADQLTMLRESALSFATKESPLNRARALRQQAPGYDRRFWDALAEQGWTGLLVPEQLGGYAQGFAEMAEVAAALASQVAPEPVVPVLVFAGRLLAHAGATKLSTRLLTELAEGRTLPAVAWQEDVTGAKDRPGQAATRLERQGDSLLVHGDKRHVRPGAGADGYVVSASGPQGLALVWMPADASGLTLSSQPLADGSYVAQLDFNNVRLPASHLLAEGAVAVAALTRAYDETLVLGSVELLALVRSMLSITLDYLRTRIQFGKPIGSFQSLQHRAVDLLIQQELTASVVTQAVALLDAQDGDATARSAMACRVKSRASDAGLQVAREAVQLHGAIGVTDEYDLGLYLQRALVLAAWLGNGTQQRRRYADLTRNAPAQEHA</sequence>
<evidence type="ECO:0000256" key="1">
    <source>
        <dbReference type="ARBA" id="ARBA00001974"/>
    </source>
</evidence>
<evidence type="ECO:0000313" key="8">
    <source>
        <dbReference type="EMBL" id="SMP76554.1"/>
    </source>
</evidence>
<dbReference type="PANTHER" id="PTHR43884">
    <property type="entry name" value="ACYL-COA DEHYDROGENASE"/>
    <property type="match status" value="1"/>
</dbReference>
<keyword evidence="9" id="KW-1185">Reference proteome</keyword>
<dbReference type="PANTHER" id="PTHR43884:SF12">
    <property type="entry name" value="ISOVALERYL-COA DEHYDROGENASE, MITOCHONDRIAL-RELATED"/>
    <property type="match status" value="1"/>
</dbReference>
<organism evidence="8 9">
    <name type="scientific">Noviherbaspirillum suwonense</name>
    <dbReference type="NCBI Taxonomy" id="1224511"/>
    <lineage>
        <taxon>Bacteria</taxon>
        <taxon>Pseudomonadati</taxon>
        <taxon>Pseudomonadota</taxon>
        <taxon>Betaproteobacteria</taxon>
        <taxon>Burkholderiales</taxon>
        <taxon>Oxalobacteraceae</taxon>
        <taxon>Noviherbaspirillum</taxon>
    </lineage>
</organism>
<feature type="domain" description="Acyl-CoA dehydrogenase/oxidase C-terminal" evidence="5">
    <location>
        <begin position="657"/>
        <end position="785"/>
    </location>
</feature>
<accession>A0ABY1QSN1</accession>
<dbReference type="InterPro" id="IPR046373">
    <property type="entry name" value="Acyl-CoA_Oxase/DH_mid-dom_sf"/>
</dbReference>
<dbReference type="EMBL" id="FXUL01000024">
    <property type="protein sequence ID" value="SMP76554.1"/>
    <property type="molecule type" value="Genomic_DNA"/>
</dbReference>
<feature type="domain" description="Acyl-CoA oxidase/dehydrogenase middle" evidence="6">
    <location>
        <begin position="123"/>
        <end position="219"/>
    </location>
</feature>
<comment type="similarity">
    <text evidence="2">Belongs to the acyl-CoA dehydrogenase family.</text>
</comment>
<dbReference type="Gene3D" id="2.40.110.10">
    <property type="entry name" value="Butyryl-CoA Dehydrogenase, subunit A, domain 2"/>
    <property type="match status" value="2"/>
</dbReference>
<dbReference type="Proteomes" id="UP001158049">
    <property type="component" value="Unassembled WGS sequence"/>
</dbReference>
<feature type="domain" description="Acyl-CoA dehydrogenase/oxidase N-terminal" evidence="7">
    <location>
        <begin position="422"/>
        <end position="531"/>
    </location>
</feature>
<proteinExistence type="inferred from homology"/>
<dbReference type="InterPro" id="IPR009100">
    <property type="entry name" value="AcylCoA_DH/oxidase_NM_dom_sf"/>
</dbReference>
<dbReference type="InterPro" id="IPR006091">
    <property type="entry name" value="Acyl-CoA_Oxase/DH_mid-dom"/>
</dbReference>
<evidence type="ECO:0000256" key="2">
    <source>
        <dbReference type="ARBA" id="ARBA00009347"/>
    </source>
</evidence>
<dbReference type="InterPro" id="IPR037069">
    <property type="entry name" value="AcylCoA_DH/ox_N_sf"/>
</dbReference>
<keyword evidence="3" id="KW-0285">Flavoprotein</keyword>
<evidence type="ECO:0000313" key="9">
    <source>
        <dbReference type="Proteomes" id="UP001158049"/>
    </source>
</evidence>
<protein>
    <submittedName>
        <fullName evidence="8">Acyl-CoA dehydrogenase</fullName>
    </submittedName>
</protein>
<evidence type="ECO:0000259" key="7">
    <source>
        <dbReference type="Pfam" id="PF02771"/>
    </source>
</evidence>
<evidence type="ECO:0000256" key="4">
    <source>
        <dbReference type="ARBA" id="ARBA00022827"/>
    </source>
</evidence>
<dbReference type="Pfam" id="PF00441">
    <property type="entry name" value="Acyl-CoA_dh_1"/>
    <property type="match status" value="2"/>
</dbReference>
<comment type="cofactor">
    <cofactor evidence="1">
        <name>FAD</name>
        <dbReference type="ChEBI" id="CHEBI:57692"/>
    </cofactor>
</comment>
<dbReference type="CDD" id="cd00567">
    <property type="entry name" value="ACAD"/>
    <property type="match status" value="1"/>
</dbReference>
<dbReference type="InterPro" id="IPR009075">
    <property type="entry name" value="AcylCo_DH/oxidase_C"/>
</dbReference>
<feature type="domain" description="Acyl-CoA dehydrogenase/oxidase C-terminal" evidence="5">
    <location>
        <begin position="233"/>
        <end position="356"/>
    </location>
</feature>
<dbReference type="SUPFAM" id="SSF47203">
    <property type="entry name" value="Acyl-CoA dehydrogenase C-terminal domain-like"/>
    <property type="match status" value="2"/>
</dbReference>
<evidence type="ECO:0000259" key="5">
    <source>
        <dbReference type="Pfam" id="PF00441"/>
    </source>
</evidence>
<keyword evidence="4" id="KW-0274">FAD</keyword>